<name>A0A3N0VKI2_9GAMM</name>
<gene>
    <name evidence="6" type="ORF">ED208_01795</name>
</gene>
<keyword evidence="4" id="KW-0106">Calcium</keyword>
<dbReference type="SUPFAM" id="SSF51126">
    <property type="entry name" value="Pectin lyase-like"/>
    <property type="match status" value="1"/>
</dbReference>
<dbReference type="InParanoid" id="A0A3N0VKI2"/>
<evidence type="ECO:0000256" key="2">
    <source>
        <dbReference type="ARBA" id="ARBA00004613"/>
    </source>
</evidence>
<evidence type="ECO:0000256" key="4">
    <source>
        <dbReference type="ARBA" id="ARBA00022837"/>
    </source>
</evidence>
<dbReference type="InterPro" id="IPR012334">
    <property type="entry name" value="Pectin_lyas_fold"/>
</dbReference>
<dbReference type="NCBIfam" id="NF041518">
    <property type="entry name" value="choice_anch_Q"/>
    <property type="match status" value="1"/>
</dbReference>
<dbReference type="InterPro" id="IPR006626">
    <property type="entry name" value="PbH1"/>
</dbReference>
<dbReference type="GO" id="GO:0005509">
    <property type="term" value="F:calcium ion binding"/>
    <property type="evidence" value="ECO:0007669"/>
    <property type="project" value="InterPro"/>
</dbReference>
<dbReference type="Gene3D" id="2.150.10.10">
    <property type="entry name" value="Serralysin-like metalloprotease, C-terminal"/>
    <property type="match status" value="1"/>
</dbReference>
<evidence type="ECO:0000313" key="7">
    <source>
        <dbReference type="Proteomes" id="UP000282106"/>
    </source>
</evidence>
<dbReference type="GO" id="GO:0005576">
    <property type="term" value="C:extracellular region"/>
    <property type="evidence" value="ECO:0007669"/>
    <property type="project" value="UniProtKB-SubCell"/>
</dbReference>
<accession>A0A3N0VKI2</accession>
<dbReference type="Pfam" id="PF13229">
    <property type="entry name" value="Beta_helix"/>
    <property type="match status" value="1"/>
</dbReference>
<dbReference type="Proteomes" id="UP000282106">
    <property type="component" value="Unassembled WGS sequence"/>
</dbReference>
<comment type="function">
    <text evidence="1">Converts beta-D-mannuronic acid (M) to alpha-L-guluronic acid (G), producing a polymer with gel-forming capacity, required for the formation of the cyst coat.</text>
</comment>
<dbReference type="InterPro" id="IPR050557">
    <property type="entry name" value="RTX_toxin/Mannuronan_C5-epim"/>
</dbReference>
<dbReference type="PANTHER" id="PTHR38340">
    <property type="entry name" value="S-LAYER PROTEIN"/>
    <property type="match status" value="1"/>
</dbReference>
<protein>
    <recommendedName>
        <fullName evidence="5">Right handed beta helix domain-containing protein</fullName>
    </recommendedName>
</protein>
<dbReference type="InterPro" id="IPR039448">
    <property type="entry name" value="Beta_helix"/>
</dbReference>
<organism evidence="6 7">
    <name type="scientific">Stagnimonas aquatica</name>
    <dbReference type="NCBI Taxonomy" id="2689987"/>
    <lineage>
        <taxon>Bacteria</taxon>
        <taxon>Pseudomonadati</taxon>
        <taxon>Pseudomonadota</taxon>
        <taxon>Gammaproteobacteria</taxon>
        <taxon>Nevskiales</taxon>
        <taxon>Nevskiaceae</taxon>
        <taxon>Stagnimonas</taxon>
    </lineage>
</organism>
<keyword evidence="7" id="KW-1185">Reference proteome</keyword>
<dbReference type="InterPro" id="IPR001343">
    <property type="entry name" value="Hemolysn_Ca-bd"/>
</dbReference>
<reference evidence="6 7" key="1">
    <citation type="submission" date="2018-10" db="EMBL/GenBank/DDBJ databases">
        <authorList>
            <person name="Chen W.-M."/>
        </authorList>
    </citation>
    <scope>NUCLEOTIDE SEQUENCE [LARGE SCALE GENOMIC DNA]</scope>
    <source>
        <strain evidence="6 7">THS-13</strain>
    </source>
</reference>
<evidence type="ECO:0000256" key="3">
    <source>
        <dbReference type="ARBA" id="ARBA00022525"/>
    </source>
</evidence>
<dbReference type="Gene3D" id="2.160.20.10">
    <property type="entry name" value="Single-stranded right-handed beta-helix, Pectin lyase-like"/>
    <property type="match status" value="1"/>
</dbReference>
<proteinExistence type="predicted"/>
<evidence type="ECO:0000313" key="6">
    <source>
        <dbReference type="EMBL" id="ROH93283.1"/>
    </source>
</evidence>
<dbReference type="Pfam" id="PF00353">
    <property type="entry name" value="HemolysinCabind"/>
    <property type="match status" value="1"/>
</dbReference>
<sequence>MKKTPKHSLAPAIGALSLIRAAMNTPALQPLHHPARSAMTLKTHPLLRMTTAALLLAASSSALAQGSSSNMRFVYISSTAELQAAANELAKVGKGDVDGPATKANPYNVYLLAAGTYKVPLNLLEGRAVAALYGGFPPGFAGYTSFTDASFPGALATRDLKNNVTVLSGDLNNNGIVDDGDAASVVTLTSRLTATILDGFHIEGALESAVKVDGGRPVLRNLVIRGNAGHGLQITGGATSSIDNVLIHGNGGTGLVVEGATPSFTGLTIAGNGKASTAVGGLSCTGTGGNCGTYRNTIIWDNTGGAVAVSADSPAPNPTFHYSLVQGCKVGGTWNPACGIEGSNNLADADPRFVDAQFCTARPNRAGNYRLKTTSPALNLGDNTATTRPKDLDGLARVQASTIDLGAYEGGVVAPAVNGACGTANGAATSMAPTGCALCATGTATAVIGSNGAWGWVCNGSDGGSASPACAAPYASQTLSISVNPSSVAVGATATVTAESTSGLKPTLSRSSDSTAGCTVGTTSNTSTGVQATVSTQSAGACGLLANHPGTGDTGTARFLAAQRVSAILTVNAPTSACERYRSRAGANVIDLRSSPGGQTVRGEASKFNVIFGSAFADTITGGNAGNCIDGGAGNDRLTAGSGENYLYGGDGNDTLTPGSGSTAMDGGAGTDKCGLASSRATATYTSCESN</sequence>
<dbReference type="InterPro" id="IPR011050">
    <property type="entry name" value="Pectin_lyase_fold/virulence"/>
</dbReference>
<comment type="subcellular location">
    <subcellularLocation>
        <location evidence="2">Secreted</location>
    </subcellularLocation>
</comment>
<dbReference type="PRINTS" id="PR00313">
    <property type="entry name" value="CABNDNGRPT"/>
</dbReference>
<dbReference type="SMART" id="SM00710">
    <property type="entry name" value="PbH1"/>
    <property type="match status" value="3"/>
</dbReference>
<dbReference type="EMBL" id="RJVO01000001">
    <property type="protein sequence ID" value="ROH93283.1"/>
    <property type="molecule type" value="Genomic_DNA"/>
</dbReference>
<dbReference type="InterPro" id="IPR059226">
    <property type="entry name" value="Choice_anch_Q_dom"/>
</dbReference>
<evidence type="ECO:0000256" key="1">
    <source>
        <dbReference type="ARBA" id="ARBA00002822"/>
    </source>
</evidence>
<evidence type="ECO:0000259" key="5">
    <source>
        <dbReference type="Pfam" id="PF13229"/>
    </source>
</evidence>
<feature type="domain" description="Right handed beta helix" evidence="5">
    <location>
        <begin position="196"/>
        <end position="333"/>
    </location>
</feature>
<comment type="caution">
    <text evidence="6">The sequence shown here is derived from an EMBL/GenBank/DDBJ whole genome shotgun (WGS) entry which is preliminary data.</text>
</comment>
<dbReference type="SUPFAM" id="SSF51120">
    <property type="entry name" value="beta-Roll"/>
    <property type="match status" value="1"/>
</dbReference>
<keyword evidence="3" id="KW-0964">Secreted</keyword>
<dbReference type="PANTHER" id="PTHR38340:SF1">
    <property type="entry name" value="S-LAYER PROTEIN"/>
    <property type="match status" value="1"/>
</dbReference>
<dbReference type="AlphaFoldDB" id="A0A3N0VKI2"/>
<dbReference type="InterPro" id="IPR011049">
    <property type="entry name" value="Serralysin-like_metalloprot_C"/>
</dbReference>
<dbReference type="RefSeq" id="WP_123210138.1">
    <property type="nucleotide sequence ID" value="NZ_RJVO01000001.1"/>
</dbReference>